<evidence type="ECO:0000256" key="5">
    <source>
        <dbReference type="ARBA" id="ARBA00022824"/>
    </source>
</evidence>
<evidence type="ECO:0000256" key="9">
    <source>
        <dbReference type="ARBA" id="ARBA00034846"/>
    </source>
</evidence>
<evidence type="ECO:0000256" key="6">
    <source>
        <dbReference type="ARBA" id="ARBA00022989"/>
    </source>
</evidence>
<dbReference type="AlphaFoldDB" id="A0A0K8RFP7"/>
<dbReference type="GO" id="GO:0005886">
    <property type="term" value="C:plasma membrane"/>
    <property type="evidence" value="ECO:0007669"/>
    <property type="project" value="UniProtKB-SubCell"/>
</dbReference>
<sequence>MTLFHFGNCVALAYVPYLLTYKYSGLSEYGAFWKCVQAAAMYIVMQLCKMLILATFFPPGDVSSVGGFDVLGLPFRMDVEFLKATVDLADLVGIHVVMTKVAGKGETKFLVAGLGWASAELLMTRFVPLWVGARGMEFDWRYVQLSFDSNISLVNHITTATLVWLWNRNDLRKVHLPGVTVLLAITCYRSLILELMGQTLAFGPWLVLAVKLLGAVSVGLAALHIYLSLTQSLNSY</sequence>
<keyword evidence="7 11" id="KW-0472">Membrane</keyword>
<feature type="transmembrane region" description="Helical" evidence="11">
    <location>
        <begin position="205"/>
        <end position="227"/>
    </location>
</feature>
<keyword evidence="3" id="KW-1003">Cell membrane</keyword>
<keyword evidence="5" id="KW-0256">Endoplasmic reticulum</keyword>
<feature type="transmembrane region" description="Helical" evidence="11">
    <location>
        <begin position="174"/>
        <end position="193"/>
    </location>
</feature>
<comment type="subcellular location">
    <subcellularLocation>
        <location evidence="2">Cell membrane</location>
        <topology evidence="2">Multi-pass membrane protein</topology>
    </subcellularLocation>
    <subcellularLocation>
        <location evidence="1">Endoplasmic reticulum membrane</location>
        <topology evidence="1">Multi-pass membrane protein</topology>
    </subcellularLocation>
</comment>
<evidence type="ECO:0000256" key="1">
    <source>
        <dbReference type="ARBA" id="ARBA00004477"/>
    </source>
</evidence>
<evidence type="ECO:0000256" key="4">
    <source>
        <dbReference type="ARBA" id="ARBA00022692"/>
    </source>
</evidence>
<comment type="similarity">
    <text evidence="8">Belongs to the TMEM147 family.</text>
</comment>
<dbReference type="PANTHER" id="PTHR12869:SF0">
    <property type="entry name" value="BOS COMPLEX SUBUNIT TMEM147"/>
    <property type="match status" value="1"/>
</dbReference>
<name>A0A0K8RFP7_IXORI</name>
<evidence type="ECO:0000256" key="2">
    <source>
        <dbReference type="ARBA" id="ARBA00004651"/>
    </source>
</evidence>
<dbReference type="EMBL" id="GADI01003843">
    <property type="protein sequence ID" value="JAA69965.1"/>
    <property type="molecule type" value="mRNA"/>
</dbReference>
<dbReference type="GO" id="GO:0005789">
    <property type="term" value="C:endoplasmic reticulum membrane"/>
    <property type="evidence" value="ECO:0007669"/>
    <property type="project" value="UniProtKB-SubCell"/>
</dbReference>
<dbReference type="InterPro" id="IPR019164">
    <property type="entry name" value="TMEM147"/>
</dbReference>
<organism evidence="12">
    <name type="scientific">Ixodes ricinus</name>
    <name type="common">Common tick</name>
    <name type="synonym">Acarus ricinus</name>
    <dbReference type="NCBI Taxonomy" id="34613"/>
    <lineage>
        <taxon>Eukaryota</taxon>
        <taxon>Metazoa</taxon>
        <taxon>Ecdysozoa</taxon>
        <taxon>Arthropoda</taxon>
        <taxon>Chelicerata</taxon>
        <taxon>Arachnida</taxon>
        <taxon>Acari</taxon>
        <taxon>Parasitiformes</taxon>
        <taxon>Ixodida</taxon>
        <taxon>Ixodoidea</taxon>
        <taxon>Ixodidae</taxon>
        <taxon>Ixodinae</taxon>
        <taxon>Ixodes</taxon>
    </lineage>
</organism>
<dbReference type="PANTHER" id="PTHR12869">
    <property type="entry name" value="SMALL SEVEN TRANSMEMBRANE DOMAIN-CONTAINING PROTEIN"/>
    <property type="match status" value="1"/>
</dbReference>
<proteinExistence type="evidence at transcript level"/>
<evidence type="ECO:0000313" key="12">
    <source>
        <dbReference type="EMBL" id="JAA69965.1"/>
    </source>
</evidence>
<evidence type="ECO:0000256" key="3">
    <source>
        <dbReference type="ARBA" id="ARBA00022475"/>
    </source>
</evidence>
<protein>
    <recommendedName>
        <fullName evidence="9">BOS complex subunit TMEM147</fullName>
    </recommendedName>
    <alternativeName>
        <fullName evidence="10">Transmembrane protein 147</fullName>
    </alternativeName>
</protein>
<evidence type="ECO:0000256" key="8">
    <source>
        <dbReference type="ARBA" id="ARBA00034739"/>
    </source>
</evidence>
<dbReference type="Pfam" id="PF09767">
    <property type="entry name" value="DUF2053"/>
    <property type="match status" value="1"/>
</dbReference>
<keyword evidence="6 11" id="KW-1133">Transmembrane helix</keyword>
<evidence type="ECO:0000256" key="10">
    <source>
        <dbReference type="ARBA" id="ARBA00034899"/>
    </source>
</evidence>
<keyword evidence="4 11" id="KW-0812">Transmembrane</keyword>
<reference evidence="12" key="1">
    <citation type="submission" date="2012-12" db="EMBL/GenBank/DDBJ databases">
        <title>Identification and characterization of a phenylalanine ammonia-lyase gene family in Isatis indigotica Fort.</title>
        <authorList>
            <person name="Liu Q."/>
            <person name="Chen J."/>
            <person name="Zhou X."/>
            <person name="Di P."/>
            <person name="Xiao Y."/>
            <person name="Xuan H."/>
            <person name="Zhang L."/>
            <person name="Chen W."/>
        </authorList>
    </citation>
    <scope>NUCLEOTIDE SEQUENCE</scope>
    <source>
        <tissue evidence="12">Salivary gland</tissue>
    </source>
</reference>
<accession>A0A0K8RFP7</accession>
<evidence type="ECO:0000256" key="11">
    <source>
        <dbReference type="SAM" id="Phobius"/>
    </source>
</evidence>
<evidence type="ECO:0000256" key="7">
    <source>
        <dbReference type="ARBA" id="ARBA00023136"/>
    </source>
</evidence>